<proteinExistence type="inferred from homology"/>
<reference evidence="5" key="1">
    <citation type="submission" date="2016-01" db="EMBL/GenBank/DDBJ databases">
        <authorList>
            <person name="Mitreva M."/>
            <person name="Pepin K.H."/>
            <person name="Mihindukulasuriya K.A."/>
            <person name="Fulton R."/>
            <person name="Fronick C."/>
            <person name="O'Laughlin M."/>
            <person name="Miner T."/>
            <person name="Herter B."/>
            <person name="Rosa B.A."/>
            <person name="Cordes M."/>
            <person name="Tomlinson C."/>
            <person name="Wollam A."/>
            <person name="Palsikar V.B."/>
            <person name="Mardis E.R."/>
            <person name="Wilson R.K."/>
        </authorList>
    </citation>
    <scope>NUCLEOTIDE SEQUENCE [LARGE SCALE GENOMIC DNA]</scope>
    <source>
        <strain evidence="5">CMW8396</strain>
    </source>
</reference>
<evidence type="ECO:0000313" key="5">
    <source>
        <dbReference type="Proteomes" id="UP000070617"/>
    </source>
</evidence>
<keyword evidence="5" id="KW-1185">Reference proteome</keyword>
<dbReference type="NCBIfam" id="NF033563">
    <property type="entry name" value="transpos_IS30"/>
    <property type="match status" value="1"/>
</dbReference>
<dbReference type="PANTHER" id="PTHR10948">
    <property type="entry name" value="TRANSPOSASE"/>
    <property type="match status" value="1"/>
</dbReference>
<dbReference type="GO" id="GO:0015074">
    <property type="term" value="P:DNA integration"/>
    <property type="evidence" value="ECO:0007669"/>
    <property type="project" value="InterPro"/>
</dbReference>
<dbReference type="Proteomes" id="UP000070617">
    <property type="component" value="Unassembled WGS sequence"/>
</dbReference>
<dbReference type="SUPFAM" id="SSF53098">
    <property type="entry name" value="Ribonuclease H-like"/>
    <property type="match status" value="1"/>
</dbReference>
<dbReference type="GO" id="GO:0005829">
    <property type="term" value="C:cytosol"/>
    <property type="evidence" value="ECO:0007669"/>
    <property type="project" value="TreeGrafter"/>
</dbReference>
<dbReference type="PROSITE" id="PS01043">
    <property type="entry name" value="TRANSPOSASE_IS30"/>
    <property type="match status" value="1"/>
</dbReference>
<comment type="function">
    <text evidence="1">Required for the transposition of the insertion element.</text>
</comment>
<dbReference type="Gene3D" id="3.30.420.10">
    <property type="entry name" value="Ribonuclease H-like superfamily/Ribonuclease H"/>
    <property type="match status" value="1"/>
</dbReference>
<organism evidence="4 5">
    <name type="scientific">Fusobacterium equinum</name>
    <dbReference type="NCBI Taxonomy" id="134605"/>
    <lineage>
        <taxon>Bacteria</taxon>
        <taxon>Fusobacteriati</taxon>
        <taxon>Fusobacteriota</taxon>
        <taxon>Fusobacteriia</taxon>
        <taxon>Fusobacteriales</taxon>
        <taxon>Fusobacteriaceae</taxon>
        <taxon>Fusobacterium</taxon>
    </lineage>
</organism>
<dbReference type="GO" id="GO:0004803">
    <property type="term" value="F:transposase activity"/>
    <property type="evidence" value="ECO:0007669"/>
    <property type="project" value="InterPro"/>
</dbReference>
<accession>A0A133NKG9</accession>
<name>A0A133NKG9_9FUSO</name>
<feature type="domain" description="Integrase catalytic" evidence="3">
    <location>
        <begin position="1"/>
        <end position="108"/>
    </location>
</feature>
<dbReference type="AlphaFoldDB" id="A0A133NKG9"/>
<evidence type="ECO:0000256" key="2">
    <source>
        <dbReference type="ARBA" id="ARBA00006363"/>
    </source>
</evidence>
<gene>
    <name evidence="4" type="ORF">HMPREF3206_00215</name>
</gene>
<dbReference type="GO" id="GO:0003677">
    <property type="term" value="F:DNA binding"/>
    <property type="evidence" value="ECO:0007669"/>
    <property type="project" value="InterPro"/>
</dbReference>
<dbReference type="InterPro" id="IPR012337">
    <property type="entry name" value="RNaseH-like_sf"/>
</dbReference>
<comment type="caution">
    <text evidence="4">The sequence shown here is derived from an EMBL/GenBank/DDBJ whole genome shotgun (WGS) entry which is preliminary data.</text>
</comment>
<dbReference type="PROSITE" id="PS50994">
    <property type="entry name" value="INTEGRASE"/>
    <property type="match status" value="1"/>
</dbReference>
<dbReference type="STRING" id="134605.HMPREF3206_00215"/>
<dbReference type="InterPro" id="IPR051917">
    <property type="entry name" value="Transposase-Integrase"/>
</dbReference>
<dbReference type="InterPro" id="IPR001584">
    <property type="entry name" value="Integrase_cat-core"/>
</dbReference>
<comment type="similarity">
    <text evidence="2">Belongs to the transposase IS30 family.</text>
</comment>
<dbReference type="InterPro" id="IPR036397">
    <property type="entry name" value="RNaseH_sf"/>
</dbReference>
<dbReference type="PATRIC" id="fig|134605.3.peg.217"/>
<evidence type="ECO:0000259" key="3">
    <source>
        <dbReference type="PROSITE" id="PS50994"/>
    </source>
</evidence>
<dbReference type="InterPro" id="IPR053392">
    <property type="entry name" value="Transposase_IS30-like"/>
</dbReference>
<dbReference type="GO" id="GO:0006313">
    <property type="term" value="P:DNA transposition"/>
    <property type="evidence" value="ECO:0007669"/>
    <property type="project" value="InterPro"/>
</dbReference>
<evidence type="ECO:0000313" key="4">
    <source>
        <dbReference type="EMBL" id="KXA16793.1"/>
    </source>
</evidence>
<protein>
    <recommendedName>
        <fullName evidence="3">Integrase catalytic domain-containing protein</fullName>
    </recommendedName>
</protein>
<sequence length="112" mass="13000">MLHAIEQVISSFPKKSFQSFTSDRGKEFACFQEVEQLGIFFYFADPYCAWQRGSNENSNGLLREFFPKKTNLAKVQTEELLQALLAMNHRPRKCLGFKTPFEALFHEISKIT</sequence>
<dbReference type="InterPro" id="IPR001598">
    <property type="entry name" value="Transposase_IS30_CS"/>
</dbReference>
<dbReference type="EMBL" id="LRPX01000006">
    <property type="protein sequence ID" value="KXA16793.1"/>
    <property type="molecule type" value="Genomic_DNA"/>
</dbReference>
<evidence type="ECO:0000256" key="1">
    <source>
        <dbReference type="ARBA" id="ARBA00002190"/>
    </source>
</evidence>
<dbReference type="PANTHER" id="PTHR10948:SF23">
    <property type="entry name" value="TRANSPOSASE INSI FOR INSERTION SEQUENCE ELEMENT IS30A-RELATED"/>
    <property type="match status" value="1"/>
</dbReference>